<gene>
    <name evidence="10" type="ordered locus">LMM7_0023</name>
</gene>
<keyword evidence="3" id="KW-1003">Cell membrane</keyword>
<evidence type="ECO:0000256" key="5">
    <source>
        <dbReference type="ARBA" id="ARBA00022683"/>
    </source>
</evidence>
<dbReference type="PANTHER" id="PTHR32502:SF28">
    <property type="entry name" value="PHOSPHOTRANSFERASE SYSTEM SUGAR-SPECIFIC EIIC COMPONENT"/>
    <property type="match status" value="1"/>
</dbReference>
<dbReference type="GO" id="GO:0005886">
    <property type="term" value="C:plasma membrane"/>
    <property type="evidence" value="ECO:0007669"/>
    <property type="project" value="UniProtKB-SubCell"/>
</dbReference>
<name>A0A0E0URU8_LISMM</name>
<dbReference type="HOGENOM" id="CLU_069101_1_1_9"/>
<dbReference type="Pfam" id="PF03609">
    <property type="entry name" value="EII-Sor"/>
    <property type="match status" value="1"/>
</dbReference>
<evidence type="ECO:0000256" key="1">
    <source>
        <dbReference type="ARBA" id="ARBA00004651"/>
    </source>
</evidence>
<keyword evidence="6 9" id="KW-0812">Transmembrane</keyword>
<feature type="transmembrane region" description="Helical" evidence="9">
    <location>
        <begin position="66"/>
        <end position="87"/>
    </location>
</feature>
<comment type="subcellular location">
    <subcellularLocation>
        <location evidence="1">Cell membrane</location>
        <topology evidence="1">Multi-pass membrane protein</topology>
    </subcellularLocation>
</comment>
<dbReference type="AlphaFoldDB" id="A0A0E0URU8"/>
<evidence type="ECO:0000256" key="7">
    <source>
        <dbReference type="ARBA" id="ARBA00022989"/>
    </source>
</evidence>
<feature type="transmembrane region" description="Helical" evidence="9">
    <location>
        <begin position="181"/>
        <end position="199"/>
    </location>
</feature>
<dbReference type="PANTHER" id="PTHR32502">
    <property type="entry name" value="N-ACETYLGALACTOSAMINE PERMEASE II COMPONENT-RELATED"/>
    <property type="match status" value="1"/>
</dbReference>
<keyword evidence="4" id="KW-0762">Sugar transport</keyword>
<dbReference type="InterPro" id="IPR004700">
    <property type="entry name" value="PTS_IIC_man"/>
</dbReference>
<dbReference type="PROSITE" id="PS51106">
    <property type="entry name" value="PTS_EIIC_TYPE_4"/>
    <property type="match status" value="1"/>
</dbReference>
<evidence type="ECO:0000256" key="3">
    <source>
        <dbReference type="ARBA" id="ARBA00022475"/>
    </source>
</evidence>
<dbReference type="GeneID" id="93233515"/>
<organism evidence="10 11">
    <name type="scientific">Listeria monocytogenes serotype 4a (strain M7)</name>
    <dbReference type="NCBI Taxonomy" id="1030009"/>
    <lineage>
        <taxon>Bacteria</taxon>
        <taxon>Bacillati</taxon>
        <taxon>Bacillota</taxon>
        <taxon>Bacilli</taxon>
        <taxon>Bacillales</taxon>
        <taxon>Listeriaceae</taxon>
        <taxon>Listeria</taxon>
    </lineage>
</organism>
<proteinExistence type="predicted"/>
<evidence type="ECO:0000256" key="6">
    <source>
        <dbReference type="ARBA" id="ARBA00022692"/>
    </source>
</evidence>
<evidence type="ECO:0000256" key="9">
    <source>
        <dbReference type="SAM" id="Phobius"/>
    </source>
</evidence>
<keyword evidence="2" id="KW-0813">Transport</keyword>
<dbReference type="GO" id="GO:0009401">
    <property type="term" value="P:phosphoenolpyruvate-dependent sugar phosphotransferase system"/>
    <property type="evidence" value="ECO:0007669"/>
    <property type="project" value="UniProtKB-KW"/>
</dbReference>
<feature type="transmembrane region" description="Helical" evidence="9">
    <location>
        <begin position="6"/>
        <end position="31"/>
    </location>
</feature>
<dbReference type="InterPro" id="IPR050303">
    <property type="entry name" value="GatZ_KbaZ_carbometab"/>
</dbReference>
<protein>
    <submittedName>
        <fullName evidence="10">PTS system, mannose/fructose/sorbose-specific IIC component</fullName>
    </submittedName>
</protein>
<keyword evidence="8 9" id="KW-0472">Membrane</keyword>
<feature type="transmembrane region" description="Helical" evidence="9">
    <location>
        <begin position="38"/>
        <end position="60"/>
    </location>
</feature>
<keyword evidence="7 9" id="KW-1133">Transmembrane helix</keyword>
<keyword evidence="5" id="KW-0598">Phosphotransferase system</keyword>
<reference evidence="10 11" key="1">
    <citation type="journal article" date="2011" name="J. Bacteriol.">
        <title>Genome sequence of the nonpathogenic Listeria monocytogenes serovar 4a strain M7.</title>
        <authorList>
            <person name="Chen J."/>
            <person name="Xia Y."/>
            <person name="Cheng C."/>
            <person name="Fang C."/>
            <person name="Shan Y."/>
            <person name="Jin G."/>
            <person name="Fang W."/>
        </authorList>
    </citation>
    <scope>NUCLEOTIDE SEQUENCE [LARGE SCALE GENOMIC DNA]</scope>
    <source>
        <strain evidence="10 11">M7</strain>
    </source>
</reference>
<evidence type="ECO:0000313" key="11">
    <source>
        <dbReference type="Proteomes" id="UP000000486"/>
    </source>
</evidence>
<evidence type="ECO:0000256" key="8">
    <source>
        <dbReference type="ARBA" id="ARBA00023136"/>
    </source>
</evidence>
<evidence type="ECO:0000256" key="4">
    <source>
        <dbReference type="ARBA" id="ARBA00022597"/>
    </source>
</evidence>
<accession>A0A0E0URU8</accession>
<sequence length="267" mass="28138">MDLAVWQIILLVILAACTILDALTLVIGLNFPVITGTLAGIIMGDMVLGLAIGATLQLMVLGVGTYGGASIPDFTTGAIVGTVFAVLSGQDAEFAIGLAIPVGLLMVQLDILARFTNTFFLHRIDSNIASGNISAVKRNIWYGALPWALSRAVPVFIMLTFGQSVVDFILNEIPEWLMGGLRVAGGILPVVGIAILLRYLPTNKFVAYLIIGFVAAAYLKVPMLGVALIGVALAIIYFKQNFKNPVAAGANGAALVGEENEDGEYED</sequence>
<feature type="transmembrane region" description="Helical" evidence="9">
    <location>
        <begin position="205"/>
        <end position="238"/>
    </location>
</feature>
<dbReference type="PATRIC" id="fig|1030009.3.peg.23"/>
<evidence type="ECO:0000313" key="10">
    <source>
        <dbReference type="EMBL" id="AEH91029.1"/>
    </source>
</evidence>
<feature type="transmembrane region" description="Helical" evidence="9">
    <location>
        <begin position="94"/>
        <end position="113"/>
    </location>
</feature>
<dbReference type="EMBL" id="CP002816">
    <property type="protein sequence ID" value="AEH91029.1"/>
    <property type="molecule type" value="Genomic_DNA"/>
</dbReference>
<evidence type="ECO:0000256" key="2">
    <source>
        <dbReference type="ARBA" id="ARBA00022448"/>
    </source>
</evidence>
<dbReference type="RefSeq" id="WP_003725640.1">
    <property type="nucleotide sequence ID" value="NC_017537.1"/>
</dbReference>
<dbReference type="KEGG" id="lmq:LMM7_0023"/>
<dbReference type="Proteomes" id="UP000000486">
    <property type="component" value="Chromosome"/>
</dbReference>